<dbReference type="Proteomes" id="UP000619079">
    <property type="component" value="Unassembled WGS sequence"/>
</dbReference>
<protein>
    <recommendedName>
        <fullName evidence="5">Probable periplasmic serine endoprotease DegP-like</fullName>
        <ecNumber evidence="4">3.4.21.107</ecNumber>
    </recommendedName>
    <alternativeName>
        <fullName evidence="13">Protease Do</fullName>
    </alternativeName>
</protein>
<dbReference type="GO" id="GO:0006508">
    <property type="term" value="P:proteolysis"/>
    <property type="evidence" value="ECO:0007669"/>
    <property type="project" value="UniProtKB-KW"/>
</dbReference>
<keyword evidence="19" id="KW-1185">Reference proteome</keyword>
<keyword evidence="6" id="KW-0645">Protease</keyword>
<dbReference type="SUPFAM" id="SSF50156">
    <property type="entry name" value="PDZ domain-like"/>
    <property type="match status" value="1"/>
</dbReference>
<feature type="binding site" evidence="15">
    <location>
        <position position="119"/>
    </location>
    <ligand>
        <name>substrate</name>
    </ligand>
</feature>
<sequence>MTHLTQRASRATGLALAVALATTTSAIALAPQAAYAVPAGGYADLVETVAPSVVFIEVTTGVAEADFQPGLPEGLPEALKRRFGDLMPGQPGGPRQAPRQGVGSGFIISQDGKIVTNHHVVADAERVNVKLADGRSLEARVVGSDPLTDIALLQVESDEALPAVAFGTSDEIRVGDEVVAVGNPFGLGGTVTSGIVSAMSRNINAGPYDDFIQTDAAINRGNSGGPLFNAEGEVIGVNTAIFSPDGGSVGIGFAVPSDLVQTVVADLEDDGKVTRGWLGVQIRPMSDEVASVLGYDQPKGAVIEAVTDDSPAEKAGLKEGDIILSFDGAEISELRDLTRAVAGTQPDVAAEVTLLRKGETVTQEVVIGTLDLQNT</sequence>
<evidence type="ECO:0000313" key="18">
    <source>
        <dbReference type="EMBL" id="MBJ6373110.1"/>
    </source>
</evidence>
<dbReference type="RefSeq" id="WP_199025984.1">
    <property type="nucleotide sequence ID" value="NZ_JAELVR010000011.1"/>
</dbReference>
<evidence type="ECO:0000313" key="19">
    <source>
        <dbReference type="Proteomes" id="UP000619079"/>
    </source>
</evidence>
<dbReference type="PANTHER" id="PTHR22939">
    <property type="entry name" value="SERINE PROTEASE FAMILY S1C HTRA-RELATED"/>
    <property type="match status" value="1"/>
</dbReference>
<evidence type="ECO:0000256" key="15">
    <source>
        <dbReference type="PIRSR" id="PIRSR611782-2"/>
    </source>
</evidence>
<keyword evidence="8" id="KW-0677">Repeat</keyword>
<evidence type="ECO:0000256" key="2">
    <source>
        <dbReference type="ARBA" id="ARBA00004418"/>
    </source>
</evidence>
<dbReference type="CDD" id="cd10839">
    <property type="entry name" value="cpPDZ1_DegP-like"/>
    <property type="match status" value="1"/>
</dbReference>
<comment type="caution">
    <text evidence="18">The sequence shown here is derived from an EMBL/GenBank/DDBJ whole genome shotgun (WGS) entry which is preliminary data.</text>
</comment>
<dbReference type="EC" id="3.4.21.107" evidence="4"/>
<evidence type="ECO:0000256" key="1">
    <source>
        <dbReference type="ARBA" id="ARBA00001772"/>
    </source>
</evidence>
<feature type="active site" description="Charge relay system" evidence="14">
    <location>
        <position position="149"/>
    </location>
</feature>
<evidence type="ECO:0000256" key="4">
    <source>
        <dbReference type="ARBA" id="ARBA00013035"/>
    </source>
</evidence>
<accession>A0A8J7LX65</accession>
<evidence type="ECO:0000259" key="17">
    <source>
        <dbReference type="PROSITE" id="PS50106"/>
    </source>
</evidence>
<evidence type="ECO:0000256" key="10">
    <source>
        <dbReference type="ARBA" id="ARBA00022801"/>
    </source>
</evidence>
<evidence type="ECO:0000256" key="9">
    <source>
        <dbReference type="ARBA" id="ARBA00022764"/>
    </source>
</evidence>
<feature type="active site" description="Charge relay system" evidence="14">
    <location>
        <position position="119"/>
    </location>
</feature>
<feature type="chain" id="PRO_5038909416" description="Probable periplasmic serine endoprotease DegP-like" evidence="16">
    <location>
        <begin position="31"/>
        <end position="375"/>
    </location>
</feature>
<keyword evidence="11" id="KW-0720">Serine protease</keyword>
<dbReference type="PRINTS" id="PR00834">
    <property type="entry name" value="PROTEASES2C"/>
</dbReference>
<dbReference type="InterPro" id="IPR009003">
    <property type="entry name" value="Peptidase_S1_PA"/>
</dbReference>
<dbReference type="FunFam" id="2.40.10.10:FF:000001">
    <property type="entry name" value="Periplasmic serine protease DegS"/>
    <property type="match status" value="1"/>
</dbReference>
<dbReference type="GO" id="GO:0042597">
    <property type="term" value="C:periplasmic space"/>
    <property type="evidence" value="ECO:0007669"/>
    <property type="project" value="UniProtKB-SubCell"/>
</dbReference>
<dbReference type="GO" id="GO:0004252">
    <property type="term" value="F:serine-type endopeptidase activity"/>
    <property type="evidence" value="ECO:0007669"/>
    <property type="project" value="InterPro"/>
</dbReference>
<evidence type="ECO:0000256" key="11">
    <source>
        <dbReference type="ARBA" id="ARBA00022825"/>
    </source>
</evidence>
<feature type="active site" description="Charge relay system" evidence="14">
    <location>
        <position position="223"/>
    </location>
</feature>
<dbReference type="Gene3D" id="2.30.42.10">
    <property type="match status" value="1"/>
</dbReference>
<comment type="similarity">
    <text evidence="3">Belongs to the peptidase S1C family.</text>
</comment>
<dbReference type="InterPro" id="IPR001478">
    <property type="entry name" value="PDZ"/>
</dbReference>
<dbReference type="EMBL" id="JAELVR010000011">
    <property type="protein sequence ID" value="MBJ6373110.1"/>
    <property type="molecule type" value="Genomic_DNA"/>
</dbReference>
<dbReference type="Gene3D" id="2.40.10.120">
    <property type="match status" value="1"/>
</dbReference>
<feature type="binding site" evidence="15">
    <location>
        <position position="149"/>
    </location>
    <ligand>
        <name>substrate</name>
    </ligand>
</feature>
<dbReference type="PANTHER" id="PTHR22939:SF130">
    <property type="entry name" value="PERIPLASMIC SERINE ENDOPROTEASE DEGP-LIKE-RELATED"/>
    <property type="match status" value="1"/>
</dbReference>
<keyword evidence="12" id="KW-0346">Stress response</keyword>
<organism evidence="18 19">
    <name type="scientific">Sedimentitalea arenosa</name>
    <dbReference type="NCBI Taxonomy" id="2798803"/>
    <lineage>
        <taxon>Bacteria</taxon>
        <taxon>Pseudomonadati</taxon>
        <taxon>Pseudomonadota</taxon>
        <taxon>Alphaproteobacteria</taxon>
        <taxon>Rhodobacterales</taxon>
        <taxon>Paracoccaceae</taxon>
        <taxon>Sedimentitalea</taxon>
    </lineage>
</organism>
<evidence type="ECO:0000256" key="7">
    <source>
        <dbReference type="ARBA" id="ARBA00022729"/>
    </source>
</evidence>
<dbReference type="InterPro" id="IPR001940">
    <property type="entry name" value="Peptidase_S1C"/>
</dbReference>
<reference evidence="18" key="1">
    <citation type="submission" date="2020-12" db="EMBL/GenBank/DDBJ databases">
        <title>Sedimentitalea sp. nov., isolated from sand in Incheon.</title>
        <authorList>
            <person name="Kim W."/>
        </authorList>
    </citation>
    <scope>NUCLEOTIDE SEQUENCE</scope>
    <source>
        <strain evidence="18">CAU 1593</strain>
    </source>
</reference>
<dbReference type="SUPFAM" id="SSF50494">
    <property type="entry name" value="Trypsin-like serine proteases"/>
    <property type="match status" value="1"/>
</dbReference>
<comment type="subcellular location">
    <subcellularLocation>
        <location evidence="2">Periplasm</location>
    </subcellularLocation>
</comment>
<dbReference type="Pfam" id="PF13365">
    <property type="entry name" value="Trypsin_2"/>
    <property type="match status" value="1"/>
</dbReference>
<keyword evidence="10" id="KW-0378">Hydrolase</keyword>
<dbReference type="InterPro" id="IPR011782">
    <property type="entry name" value="Pept_S1C_Do"/>
</dbReference>
<evidence type="ECO:0000256" key="6">
    <source>
        <dbReference type="ARBA" id="ARBA00022670"/>
    </source>
</evidence>
<gene>
    <name evidence="18" type="ORF">JF290_16400</name>
</gene>
<keyword evidence="7 16" id="KW-0732">Signal</keyword>
<name>A0A8J7LX65_9RHOB</name>
<evidence type="ECO:0000256" key="3">
    <source>
        <dbReference type="ARBA" id="ARBA00010541"/>
    </source>
</evidence>
<evidence type="ECO:0000256" key="8">
    <source>
        <dbReference type="ARBA" id="ARBA00022737"/>
    </source>
</evidence>
<comment type="catalytic activity">
    <reaction evidence="1">
        <text>Acts on substrates that are at least partially unfolded. The cleavage site P1 residue is normally between a pair of hydrophobic residues, such as Val-|-Val.</text>
        <dbReference type="EC" id="3.4.21.107"/>
    </reaction>
</comment>
<evidence type="ECO:0000256" key="13">
    <source>
        <dbReference type="ARBA" id="ARBA00032850"/>
    </source>
</evidence>
<dbReference type="PROSITE" id="PS50106">
    <property type="entry name" value="PDZ"/>
    <property type="match status" value="1"/>
</dbReference>
<keyword evidence="9" id="KW-0574">Periplasm</keyword>
<evidence type="ECO:0000256" key="12">
    <source>
        <dbReference type="ARBA" id="ARBA00023016"/>
    </source>
</evidence>
<feature type="binding site" evidence="15">
    <location>
        <begin position="221"/>
        <end position="223"/>
    </location>
    <ligand>
        <name>substrate</name>
    </ligand>
</feature>
<evidence type="ECO:0000256" key="5">
    <source>
        <dbReference type="ARBA" id="ARBA00013958"/>
    </source>
</evidence>
<evidence type="ECO:0000256" key="14">
    <source>
        <dbReference type="PIRSR" id="PIRSR611782-1"/>
    </source>
</evidence>
<dbReference type="NCBIfam" id="TIGR02037">
    <property type="entry name" value="degP_htrA_DO"/>
    <property type="match status" value="1"/>
</dbReference>
<feature type="domain" description="PDZ" evidence="17">
    <location>
        <begin position="262"/>
        <end position="338"/>
    </location>
</feature>
<dbReference type="InterPro" id="IPR036034">
    <property type="entry name" value="PDZ_sf"/>
</dbReference>
<proteinExistence type="inferred from homology"/>
<feature type="signal peptide" evidence="16">
    <location>
        <begin position="1"/>
        <end position="30"/>
    </location>
</feature>
<evidence type="ECO:0000256" key="16">
    <source>
        <dbReference type="SAM" id="SignalP"/>
    </source>
</evidence>
<dbReference type="AlphaFoldDB" id="A0A8J7LX65"/>
<dbReference type="SMART" id="SM00228">
    <property type="entry name" value="PDZ"/>
    <property type="match status" value="1"/>
</dbReference>
<dbReference type="Pfam" id="PF13180">
    <property type="entry name" value="PDZ_2"/>
    <property type="match status" value="1"/>
</dbReference>